<protein>
    <submittedName>
        <fullName evidence="2">Uncharacterized protein</fullName>
    </submittedName>
</protein>
<comment type="caution">
    <text evidence="2">The sequence shown here is derived from an EMBL/GenBank/DDBJ whole genome shotgun (WGS) entry which is preliminary data.</text>
</comment>
<sequence>MEIILKGPACIAVDQGTMYAAIKGTQLGGDVGDLLVLIKSEYPTTVVANNIWSVISTAPAGYFSSLSSDWITETSCNVDKNGVFTLRFFRGPGYRYDPTASKSSKTQTCSSDSSGLGEWRRSDLLGSYKPGLGVAVAIQPEIARSSSNNGGYSEGDQMAIYYKSSSEQLLPTFHYVRIDKNADVTTITDKDLSQVSIGEKNMNYDILAYGDGHIAGLAIKTTLAYHPFEAPFQLTSPPNSTVYVPWILGCDASSSVKLGMAAKGKFYYICAVPQSLPFNAKIIIATEQNEPRFLVVTLFPLQKVPGAIDLHALGNDSSQAWTDFSVPTRLEVDESLQPSCRTRVGTKRLVTAGILSGLFVVFVAISLFIRLWRKRRSNQSADKTSPGEVPSTATEGH</sequence>
<organism evidence="2 3">
    <name type="scientific">Podila minutissima</name>
    <dbReference type="NCBI Taxonomy" id="64525"/>
    <lineage>
        <taxon>Eukaryota</taxon>
        <taxon>Fungi</taxon>
        <taxon>Fungi incertae sedis</taxon>
        <taxon>Mucoromycota</taxon>
        <taxon>Mortierellomycotina</taxon>
        <taxon>Mortierellomycetes</taxon>
        <taxon>Mortierellales</taxon>
        <taxon>Mortierellaceae</taxon>
        <taxon>Podila</taxon>
    </lineage>
</organism>
<feature type="transmembrane region" description="Helical" evidence="1">
    <location>
        <begin position="349"/>
        <end position="369"/>
    </location>
</feature>
<evidence type="ECO:0000313" key="2">
    <source>
        <dbReference type="EMBL" id="KAF9335648.1"/>
    </source>
</evidence>
<dbReference type="AlphaFoldDB" id="A0A9P5VPP0"/>
<evidence type="ECO:0000256" key="1">
    <source>
        <dbReference type="SAM" id="Phobius"/>
    </source>
</evidence>
<reference evidence="2" key="1">
    <citation type="journal article" date="2020" name="Fungal Divers.">
        <title>Resolving the Mortierellaceae phylogeny through synthesis of multi-gene phylogenetics and phylogenomics.</title>
        <authorList>
            <person name="Vandepol N."/>
            <person name="Liber J."/>
            <person name="Desiro A."/>
            <person name="Na H."/>
            <person name="Kennedy M."/>
            <person name="Barry K."/>
            <person name="Grigoriev I.V."/>
            <person name="Miller A.N."/>
            <person name="O'Donnell K."/>
            <person name="Stajich J.E."/>
            <person name="Bonito G."/>
        </authorList>
    </citation>
    <scope>NUCLEOTIDE SEQUENCE</scope>
    <source>
        <strain evidence="2">NVP1</strain>
    </source>
</reference>
<gene>
    <name evidence="2" type="ORF">BG006_010993</name>
</gene>
<keyword evidence="1" id="KW-1133">Transmembrane helix</keyword>
<keyword evidence="3" id="KW-1185">Reference proteome</keyword>
<name>A0A9P5VPP0_9FUNG</name>
<keyword evidence="1" id="KW-0472">Membrane</keyword>
<dbReference type="EMBL" id="JAAAUY010000091">
    <property type="protein sequence ID" value="KAF9335648.1"/>
    <property type="molecule type" value="Genomic_DNA"/>
</dbReference>
<accession>A0A9P5VPP0</accession>
<evidence type="ECO:0000313" key="3">
    <source>
        <dbReference type="Proteomes" id="UP000696485"/>
    </source>
</evidence>
<keyword evidence="1" id="KW-0812">Transmembrane</keyword>
<dbReference type="Proteomes" id="UP000696485">
    <property type="component" value="Unassembled WGS sequence"/>
</dbReference>
<proteinExistence type="predicted"/>